<reference evidence="10" key="1">
    <citation type="submission" date="2016-10" db="EMBL/GenBank/DDBJ databases">
        <authorList>
            <person name="de Groot N.N."/>
        </authorList>
    </citation>
    <scope>NUCLEOTIDE SEQUENCE [LARGE SCALE GENOMIC DNA]</scope>
    <source>
        <strain evidence="10">UNC267MFSha1.1M11</strain>
    </source>
</reference>
<evidence type="ECO:0000313" key="10">
    <source>
        <dbReference type="EMBL" id="SCX30593.1"/>
    </source>
</evidence>
<name>A0A1G4WVT4_9MYCO</name>
<dbReference type="STRING" id="1502745.SAMN02799620_05106"/>
<evidence type="ECO:0000313" key="11">
    <source>
        <dbReference type="Proteomes" id="UP000199707"/>
    </source>
</evidence>
<dbReference type="AlphaFoldDB" id="A0A1G4WVT4"/>
<reference evidence="11" key="2">
    <citation type="submission" date="2016-10" db="EMBL/GenBank/DDBJ databases">
        <authorList>
            <person name="Varghese N."/>
            <person name="Submissions S."/>
        </authorList>
    </citation>
    <scope>NUCLEOTIDE SEQUENCE [LARGE SCALE GENOMIC DNA]</scope>
    <source>
        <strain evidence="11">UNC267MFSha1.1M11</strain>
    </source>
</reference>
<keyword evidence="5 8" id="KW-0812">Transmembrane</keyword>
<proteinExistence type="inferred from homology"/>
<dbReference type="InterPro" id="IPR050367">
    <property type="entry name" value="APC_superfamily"/>
</dbReference>
<organism evidence="10 11">
    <name type="scientific">Mycolicibacterium fluoranthenivorans</name>
    <dbReference type="NCBI Taxonomy" id="258505"/>
    <lineage>
        <taxon>Bacteria</taxon>
        <taxon>Bacillati</taxon>
        <taxon>Actinomycetota</taxon>
        <taxon>Actinomycetes</taxon>
        <taxon>Mycobacteriales</taxon>
        <taxon>Mycobacteriaceae</taxon>
        <taxon>Mycolicibacterium</taxon>
    </lineage>
</organism>
<dbReference type="GO" id="GO:0005886">
    <property type="term" value="C:plasma membrane"/>
    <property type="evidence" value="ECO:0007669"/>
    <property type="project" value="UniProtKB-SubCell"/>
</dbReference>
<evidence type="ECO:0000256" key="6">
    <source>
        <dbReference type="ARBA" id="ARBA00022989"/>
    </source>
</evidence>
<dbReference type="KEGG" id="mflu:HZU40_05505"/>
<dbReference type="Pfam" id="PF13520">
    <property type="entry name" value="AA_permease_2"/>
    <property type="match status" value="1"/>
</dbReference>
<dbReference type="EMBL" id="CP059894">
    <property type="protein sequence ID" value="QNJ93777.1"/>
    <property type="molecule type" value="Genomic_DNA"/>
</dbReference>
<evidence type="ECO:0000313" key="9">
    <source>
        <dbReference type="EMBL" id="QNJ93777.1"/>
    </source>
</evidence>
<comment type="similarity">
    <text evidence="3">Belongs to the amino acid-polyamine-organocation (APC) superfamily.</text>
</comment>
<evidence type="ECO:0000256" key="5">
    <source>
        <dbReference type="ARBA" id="ARBA00022692"/>
    </source>
</evidence>
<feature type="transmembrane region" description="Helical" evidence="8">
    <location>
        <begin position="425"/>
        <end position="446"/>
    </location>
</feature>
<evidence type="ECO:0000256" key="2">
    <source>
        <dbReference type="ARBA" id="ARBA00004651"/>
    </source>
</evidence>
<evidence type="ECO:0000256" key="7">
    <source>
        <dbReference type="ARBA" id="ARBA00023136"/>
    </source>
</evidence>
<keyword evidence="6 8" id="KW-1133">Transmembrane helix</keyword>
<feature type="transmembrane region" description="Helical" evidence="8">
    <location>
        <begin position="458"/>
        <end position="477"/>
    </location>
</feature>
<sequence length="494" mass="50671">MSTETPTETDQLPRRRLPFWVALALSVATVGPTLAMSGNGQGLIATVGKALPLVFVIGLVGVSLVGYSFVRLTRHLNHAGSAYALVGGTVGPRAGFFSGFAMLGAYVGFCIGTLALTAAFTNAFIAQLQAGSEHPYQLPWLVPVVIGAVISVLLAGRDVALLAKILLAIEGVGILAMVVLVVVIFARGGAPSTGVDFSVFSFSGSGVSASAVISGVVAAFLSWAGFEACASMGEETDNPGRNIPRALGGTLILTGVLFVVVMFAQVIGFGTDEAGLAAFQGSGNTLGDLGSTYIGQWFSLLIIFTATVAAFGCHMATAATSGRMLYAFGRDGFGPRALAHIHPATGGPRRATWLVVGLALVVDVICGAVGWPDMGTGNPAIDTYFLFAVAGSVCLMVCYLLVEIAAAWFVGAPRFLSVHGGHGKVAGLVLPLVGAVVIAVVLWFNVKDAETWTAAPLLGLYWCLVGLVIALAASGIAKRVGESLTAELQLPGAQ</sequence>
<evidence type="ECO:0000256" key="3">
    <source>
        <dbReference type="ARBA" id="ARBA00009523"/>
    </source>
</evidence>
<dbReference type="Gene3D" id="1.20.1740.10">
    <property type="entry name" value="Amino acid/polyamine transporter I"/>
    <property type="match status" value="1"/>
</dbReference>
<keyword evidence="7 8" id="KW-0472">Membrane</keyword>
<reference evidence="9 12" key="3">
    <citation type="submission" date="2020-07" db="EMBL/GenBank/DDBJ databases">
        <title>Draft genome sequence of four isobutane-metabolizing strains capable of cometabolically degrading diverse ether contaminants.</title>
        <authorList>
            <person name="Chen W."/>
            <person name="Faulkner N."/>
            <person name="Smith C."/>
            <person name="Hyman M."/>
        </authorList>
    </citation>
    <scope>NUCLEOTIDE SEQUENCE [LARGE SCALE GENOMIC DNA]</scope>
    <source>
        <strain evidence="9 12">2A</strain>
    </source>
</reference>
<protein>
    <submittedName>
        <fullName evidence="9">APC family permease</fullName>
    </submittedName>
    <submittedName>
        <fullName evidence="10">Amino acid/polyamine/organocation transporter, APC superfamily</fullName>
    </submittedName>
</protein>
<dbReference type="RefSeq" id="WP_090362928.1">
    <property type="nucleotide sequence ID" value="NZ_CP059894.1"/>
</dbReference>
<evidence type="ECO:0000256" key="1">
    <source>
        <dbReference type="ARBA" id="ARBA00002249"/>
    </source>
</evidence>
<feature type="transmembrane region" description="Helical" evidence="8">
    <location>
        <begin position="206"/>
        <end position="226"/>
    </location>
</feature>
<dbReference type="Proteomes" id="UP000515498">
    <property type="component" value="Chromosome"/>
</dbReference>
<keyword evidence="4" id="KW-1003">Cell membrane</keyword>
<accession>A0A1G4WVT4</accession>
<dbReference type="GO" id="GO:0022857">
    <property type="term" value="F:transmembrane transporter activity"/>
    <property type="evidence" value="ECO:0007669"/>
    <property type="project" value="InterPro"/>
</dbReference>
<feature type="transmembrane region" description="Helical" evidence="8">
    <location>
        <begin position="165"/>
        <end position="186"/>
    </location>
</feature>
<feature type="transmembrane region" description="Helical" evidence="8">
    <location>
        <begin position="246"/>
        <end position="267"/>
    </location>
</feature>
<feature type="transmembrane region" description="Helical" evidence="8">
    <location>
        <begin position="384"/>
        <end position="413"/>
    </location>
</feature>
<dbReference type="PIRSF" id="PIRSF006060">
    <property type="entry name" value="AA_transporter"/>
    <property type="match status" value="1"/>
</dbReference>
<evidence type="ECO:0000313" key="12">
    <source>
        <dbReference type="Proteomes" id="UP000515498"/>
    </source>
</evidence>
<evidence type="ECO:0000256" key="4">
    <source>
        <dbReference type="ARBA" id="ARBA00022475"/>
    </source>
</evidence>
<dbReference type="InterPro" id="IPR002293">
    <property type="entry name" value="AA/rel_permease1"/>
</dbReference>
<feature type="transmembrane region" description="Helical" evidence="8">
    <location>
        <begin position="17"/>
        <end position="38"/>
    </location>
</feature>
<evidence type="ECO:0000256" key="8">
    <source>
        <dbReference type="SAM" id="Phobius"/>
    </source>
</evidence>
<feature type="transmembrane region" description="Helical" evidence="8">
    <location>
        <begin position="103"/>
        <end position="126"/>
    </location>
</feature>
<dbReference type="Proteomes" id="UP000199707">
    <property type="component" value="Unassembled WGS sequence"/>
</dbReference>
<dbReference type="EMBL" id="FMUB01000012">
    <property type="protein sequence ID" value="SCX30593.1"/>
    <property type="molecule type" value="Genomic_DNA"/>
</dbReference>
<comment type="function">
    <text evidence="1">Probable amino-acid or metabolite transport protein.</text>
</comment>
<feature type="transmembrane region" description="Helical" evidence="8">
    <location>
        <begin position="138"/>
        <end position="156"/>
    </location>
</feature>
<gene>
    <name evidence="9" type="ORF">HZU40_05505</name>
    <name evidence="10" type="ORF">SAMN02799620_05106</name>
</gene>
<comment type="subcellular location">
    <subcellularLocation>
        <location evidence="2">Cell membrane</location>
        <topology evidence="2">Multi-pass membrane protein</topology>
    </subcellularLocation>
</comment>
<feature type="transmembrane region" description="Helical" evidence="8">
    <location>
        <begin position="294"/>
        <end position="316"/>
    </location>
</feature>
<feature type="transmembrane region" description="Helical" evidence="8">
    <location>
        <begin position="351"/>
        <end position="372"/>
    </location>
</feature>
<dbReference type="PANTHER" id="PTHR42770:SF16">
    <property type="entry name" value="AMINO ACID PERMEASE"/>
    <property type="match status" value="1"/>
</dbReference>
<feature type="transmembrane region" description="Helical" evidence="8">
    <location>
        <begin position="50"/>
        <end position="70"/>
    </location>
</feature>
<dbReference type="PANTHER" id="PTHR42770">
    <property type="entry name" value="AMINO ACID TRANSPORTER-RELATED"/>
    <property type="match status" value="1"/>
</dbReference>